<dbReference type="OrthoDB" id="9775268at2"/>
<feature type="transmembrane region" description="Helical" evidence="7">
    <location>
        <begin position="20"/>
        <end position="42"/>
    </location>
</feature>
<evidence type="ECO:0000256" key="5">
    <source>
        <dbReference type="ARBA" id="ARBA00022989"/>
    </source>
</evidence>
<feature type="transmembrane region" description="Helical" evidence="7">
    <location>
        <begin position="177"/>
        <end position="196"/>
    </location>
</feature>
<keyword evidence="2" id="KW-0813">Transport</keyword>
<gene>
    <name evidence="9" type="ordered locus">AciX9_1083</name>
</gene>
<dbReference type="GO" id="GO:0005886">
    <property type="term" value="C:plasma membrane"/>
    <property type="evidence" value="ECO:0007669"/>
    <property type="project" value="UniProtKB-SubCell"/>
</dbReference>
<keyword evidence="5 7" id="KW-1133">Transmembrane helix</keyword>
<dbReference type="GO" id="GO:0022857">
    <property type="term" value="F:transmembrane transporter activity"/>
    <property type="evidence" value="ECO:0007669"/>
    <property type="project" value="InterPro"/>
</dbReference>
<evidence type="ECO:0000256" key="7">
    <source>
        <dbReference type="SAM" id="Phobius"/>
    </source>
</evidence>
<dbReference type="PANTHER" id="PTHR23513">
    <property type="entry name" value="INTEGRAL MEMBRANE EFFLUX PROTEIN-RELATED"/>
    <property type="match status" value="1"/>
</dbReference>
<evidence type="ECO:0000313" key="10">
    <source>
        <dbReference type="Proteomes" id="UP000000343"/>
    </source>
</evidence>
<dbReference type="SUPFAM" id="SSF103473">
    <property type="entry name" value="MFS general substrate transporter"/>
    <property type="match status" value="1"/>
</dbReference>
<evidence type="ECO:0000256" key="6">
    <source>
        <dbReference type="ARBA" id="ARBA00023136"/>
    </source>
</evidence>
<keyword evidence="4 7" id="KW-0812">Transmembrane</keyword>
<dbReference type="PROSITE" id="PS50850">
    <property type="entry name" value="MFS"/>
    <property type="match status" value="1"/>
</dbReference>
<dbReference type="EMBL" id="CP002480">
    <property type="protein sequence ID" value="ADW68146.1"/>
    <property type="molecule type" value="Genomic_DNA"/>
</dbReference>
<dbReference type="Gene3D" id="1.20.1250.20">
    <property type="entry name" value="MFS general substrate transporter like domains"/>
    <property type="match status" value="1"/>
</dbReference>
<reference evidence="10" key="1">
    <citation type="submission" date="2011-01" db="EMBL/GenBank/DDBJ databases">
        <title>Complete sequence of chromosome of Acidobacterium sp. MP5ACTX9.</title>
        <authorList>
            <consortium name="US DOE Joint Genome Institute"/>
            <person name="Lucas S."/>
            <person name="Copeland A."/>
            <person name="Lapidus A."/>
            <person name="Cheng J.-F."/>
            <person name="Goodwin L."/>
            <person name="Pitluck S."/>
            <person name="Teshima H."/>
            <person name="Detter J.C."/>
            <person name="Han C."/>
            <person name="Tapia R."/>
            <person name="Land M."/>
            <person name="Hauser L."/>
            <person name="Kyrpides N."/>
            <person name="Ivanova N."/>
            <person name="Ovchinnikova G."/>
            <person name="Pagani I."/>
            <person name="Rawat S.R."/>
            <person name="Mannisto M."/>
            <person name="Haggblom M.M."/>
            <person name="Woyke T."/>
        </authorList>
    </citation>
    <scope>NUCLEOTIDE SEQUENCE [LARGE SCALE GENOMIC DNA]</scope>
    <source>
        <strain evidence="10">MP5ACTX9</strain>
    </source>
</reference>
<dbReference type="PANTHER" id="PTHR23513:SF11">
    <property type="entry name" value="STAPHYLOFERRIN A TRANSPORTER"/>
    <property type="match status" value="1"/>
</dbReference>
<protein>
    <submittedName>
        <fullName evidence="9">Major facilitator superfamily MFS_1</fullName>
    </submittedName>
</protein>
<dbReference type="RefSeq" id="WP_013579469.1">
    <property type="nucleotide sequence ID" value="NC_015064.1"/>
</dbReference>
<feature type="transmembrane region" description="Helical" evidence="7">
    <location>
        <begin position="312"/>
        <end position="337"/>
    </location>
</feature>
<dbReference type="Proteomes" id="UP000000343">
    <property type="component" value="Chromosome"/>
</dbReference>
<keyword evidence="3" id="KW-1003">Cell membrane</keyword>
<feature type="transmembrane region" description="Helical" evidence="7">
    <location>
        <begin position="228"/>
        <end position="249"/>
    </location>
</feature>
<sequence>MSSFSHAWRALRHRNFQLFFFGQSISVIGTWMTRLATTWLVYHLTHSALLLGVVTFSGQIVSFLLGPFAGVWVERFERRQLLIWTQAAAGIQSFALAALTLAHIITLPEIIALTALQGVINAFDMPGRQSFLVQMVEDRNDLSNAIAINSSMANGARLIGPAIAGVIVAVYGEGTCFLIDGLSYFAVIASLLLMHIKPLNLSRSKATMWEQMREGWDYVSTFRPIRTILLLFALISLLGYSWSVLLPLFAAQVLHGGAATLGWLMGASGVGALTSALSLAFRKTVVGLTRMLQVASAMLGVALILFGLSHTFWLSMVLIALVGFGMLQAASVSNTVIQSLVPEDKRVRAMSYYTMAFFGASPFGSLFAGALADRIGAPHTVMITGALCLAASLWFTFELPKIRAIIRPIYQQMGLIPAT</sequence>
<evidence type="ECO:0000313" key="9">
    <source>
        <dbReference type="EMBL" id="ADW68146.1"/>
    </source>
</evidence>
<dbReference type="PaxDb" id="1198114-AciX9_1083"/>
<evidence type="ECO:0000256" key="1">
    <source>
        <dbReference type="ARBA" id="ARBA00004651"/>
    </source>
</evidence>
<feature type="transmembrane region" description="Helical" evidence="7">
    <location>
        <begin position="288"/>
        <end position="306"/>
    </location>
</feature>
<name>E8X312_GRATM</name>
<dbReference type="STRING" id="1198114.AciX9_1083"/>
<evidence type="ECO:0000256" key="3">
    <source>
        <dbReference type="ARBA" id="ARBA00022475"/>
    </source>
</evidence>
<evidence type="ECO:0000259" key="8">
    <source>
        <dbReference type="PROSITE" id="PS50850"/>
    </source>
</evidence>
<feature type="transmembrane region" description="Helical" evidence="7">
    <location>
        <begin position="48"/>
        <end position="73"/>
    </location>
</feature>
<organism evidence="10">
    <name type="scientific">Granulicella tundricola (strain ATCC BAA-1859 / DSM 23138 / MP5ACTX9)</name>
    <dbReference type="NCBI Taxonomy" id="1198114"/>
    <lineage>
        <taxon>Bacteria</taxon>
        <taxon>Pseudomonadati</taxon>
        <taxon>Acidobacteriota</taxon>
        <taxon>Terriglobia</taxon>
        <taxon>Terriglobales</taxon>
        <taxon>Acidobacteriaceae</taxon>
        <taxon>Granulicella</taxon>
    </lineage>
</organism>
<dbReference type="KEGG" id="acm:AciX9_1083"/>
<evidence type="ECO:0000256" key="2">
    <source>
        <dbReference type="ARBA" id="ARBA00022448"/>
    </source>
</evidence>
<evidence type="ECO:0000256" key="4">
    <source>
        <dbReference type="ARBA" id="ARBA00022692"/>
    </source>
</evidence>
<accession>E8X312</accession>
<dbReference type="InterPro" id="IPR010290">
    <property type="entry name" value="TM_effector"/>
</dbReference>
<dbReference type="AlphaFoldDB" id="E8X312"/>
<dbReference type="InterPro" id="IPR036259">
    <property type="entry name" value="MFS_trans_sf"/>
</dbReference>
<keyword evidence="10" id="KW-1185">Reference proteome</keyword>
<feature type="transmembrane region" description="Helical" evidence="7">
    <location>
        <begin position="349"/>
        <end position="371"/>
    </location>
</feature>
<feature type="transmembrane region" description="Helical" evidence="7">
    <location>
        <begin position="261"/>
        <end position="281"/>
    </location>
</feature>
<comment type="subcellular location">
    <subcellularLocation>
        <location evidence="1">Cell membrane</location>
        <topology evidence="1">Multi-pass membrane protein</topology>
    </subcellularLocation>
</comment>
<dbReference type="CDD" id="cd06173">
    <property type="entry name" value="MFS_MefA_like"/>
    <property type="match status" value="1"/>
</dbReference>
<dbReference type="Pfam" id="PF05977">
    <property type="entry name" value="MFS_3"/>
    <property type="match status" value="1"/>
</dbReference>
<feature type="domain" description="Major facilitator superfamily (MFS) profile" evidence="8">
    <location>
        <begin position="10"/>
        <end position="403"/>
    </location>
</feature>
<feature type="transmembrane region" description="Helical" evidence="7">
    <location>
        <begin position="94"/>
        <end position="120"/>
    </location>
</feature>
<feature type="transmembrane region" description="Helical" evidence="7">
    <location>
        <begin position="377"/>
        <end position="397"/>
    </location>
</feature>
<dbReference type="eggNOG" id="COG2814">
    <property type="taxonomic scope" value="Bacteria"/>
</dbReference>
<dbReference type="InterPro" id="IPR020846">
    <property type="entry name" value="MFS_dom"/>
</dbReference>
<proteinExistence type="predicted"/>
<dbReference type="HOGENOM" id="CLU_034180_11_2_0"/>
<keyword evidence="6 7" id="KW-0472">Membrane</keyword>